<dbReference type="Pfam" id="PF03403">
    <property type="entry name" value="PAF-AH_p_II"/>
    <property type="match status" value="1"/>
</dbReference>
<dbReference type="SUPFAM" id="SSF53474">
    <property type="entry name" value="alpha/beta-Hydrolases"/>
    <property type="match status" value="1"/>
</dbReference>
<feature type="chain" id="PRO_5010536271" evidence="4">
    <location>
        <begin position="28"/>
        <end position="353"/>
    </location>
</feature>
<dbReference type="GO" id="GO:0016042">
    <property type="term" value="P:lipid catabolic process"/>
    <property type="evidence" value="ECO:0007669"/>
    <property type="project" value="UniProtKB-KW"/>
</dbReference>
<keyword evidence="4" id="KW-0732">Signal</keyword>
<name>A0A1U7JDE5_9HYPH</name>
<evidence type="ECO:0000256" key="2">
    <source>
        <dbReference type="ARBA" id="ARBA00022963"/>
    </source>
</evidence>
<evidence type="ECO:0000256" key="4">
    <source>
        <dbReference type="SAM" id="SignalP"/>
    </source>
</evidence>
<organism evidence="5 6">
    <name type="scientific">Pseudovibrio exalbescens</name>
    <dbReference type="NCBI Taxonomy" id="197461"/>
    <lineage>
        <taxon>Bacteria</taxon>
        <taxon>Pseudomonadati</taxon>
        <taxon>Pseudomonadota</taxon>
        <taxon>Alphaproteobacteria</taxon>
        <taxon>Hyphomicrobiales</taxon>
        <taxon>Stappiaceae</taxon>
        <taxon>Pseudovibrio</taxon>
    </lineage>
</organism>
<keyword evidence="3" id="KW-0443">Lipid metabolism</keyword>
<dbReference type="GO" id="GO:0003847">
    <property type="term" value="F:1-alkyl-2-acetylglycerophosphocholine esterase activity"/>
    <property type="evidence" value="ECO:0007669"/>
    <property type="project" value="TreeGrafter"/>
</dbReference>
<evidence type="ECO:0000256" key="1">
    <source>
        <dbReference type="ARBA" id="ARBA00022801"/>
    </source>
</evidence>
<keyword evidence="1 5" id="KW-0378">Hydrolase</keyword>
<dbReference type="AlphaFoldDB" id="A0A1U7JDE5"/>
<feature type="signal peptide" evidence="4">
    <location>
        <begin position="1"/>
        <end position="27"/>
    </location>
</feature>
<gene>
    <name evidence="5" type="ORF">A3843_00140</name>
</gene>
<evidence type="ECO:0000313" key="5">
    <source>
        <dbReference type="EMBL" id="OKL42759.1"/>
    </source>
</evidence>
<protein>
    <submittedName>
        <fullName evidence="5">Dienelactone hydrolase</fullName>
    </submittedName>
</protein>
<evidence type="ECO:0000313" key="6">
    <source>
        <dbReference type="Proteomes" id="UP000185783"/>
    </source>
</evidence>
<proteinExistence type="predicted"/>
<sequence length="353" mass="37303">MRFLMKIATMLCGVIYPMLTLPHSAAASELVGVREIAAPSKERGGDLAVTIWYPAETGGKPVTLGENAFFVGTDAMLDAPISRGEYPLILLSHGAGLGGTPQAMSWIATPLAKQGFVVAAPTHPGNGGMNRSAAETMKLWLRPTDISATLDTIEQLPLLEKRLVAGRTGILGLSMGGNTALALAGARIDPIRLAGYCDTNALNPSLCEWVRQSGIDLHAMDMELAGRNNRDVRIKFAMVIDPALADVFQTNSFSMVTIPVEIVNLGKPGAIPQTALASGIAKAISKSTYSLIEEASHYSMFGKCKPGAAQLAVSEAIGEPICSDGEGQSRLEIHKRLIAIATQAFNRALKPAL</sequence>
<dbReference type="STRING" id="197461.A3843_00140"/>
<dbReference type="PANTHER" id="PTHR10272">
    <property type="entry name" value="PLATELET-ACTIVATING FACTOR ACETYLHYDROLASE"/>
    <property type="match status" value="1"/>
</dbReference>
<dbReference type="Gene3D" id="3.40.50.1820">
    <property type="entry name" value="alpha/beta hydrolase"/>
    <property type="match status" value="1"/>
</dbReference>
<dbReference type="InterPro" id="IPR029058">
    <property type="entry name" value="AB_hydrolase_fold"/>
</dbReference>
<dbReference type="InterPro" id="IPR016986">
    <property type="entry name" value="UCP031982_abhydr"/>
</dbReference>
<comment type="caution">
    <text evidence="5">The sequence shown here is derived from an EMBL/GenBank/DDBJ whole genome shotgun (WGS) entry which is preliminary data.</text>
</comment>
<evidence type="ECO:0000256" key="3">
    <source>
        <dbReference type="ARBA" id="ARBA00023098"/>
    </source>
</evidence>
<dbReference type="EMBL" id="LVVZ01000034">
    <property type="protein sequence ID" value="OKL42759.1"/>
    <property type="molecule type" value="Genomic_DNA"/>
</dbReference>
<accession>A0A1U7JDE5</accession>
<keyword evidence="6" id="KW-1185">Reference proteome</keyword>
<keyword evidence="2" id="KW-0442">Lipid degradation</keyword>
<dbReference type="PIRSF" id="PIRSF031982">
    <property type="entry name" value="UCP031982_abhydr"/>
    <property type="match status" value="1"/>
</dbReference>
<dbReference type="Proteomes" id="UP000185783">
    <property type="component" value="Unassembled WGS sequence"/>
</dbReference>
<dbReference type="PANTHER" id="PTHR10272:SF0">
    <property type="entry name" value="PLATELET-ACTIVATING FACTOR ACETYLHYDROLASE"/>
    <property type="match status" value="1"/>
</dbReference>
<reference evidence="5 6" key="1">
    <citation type="submission" date="2016-03" db="EMBL/GenBank/DDBJ databases">
        <title>Genome sequence of Nesiotobacter sp. nov., a moderately halophilic alphaproteobacterium isolated from the Yellow Sea, China.</title>
        <authorList>
            <person name="Zhang G."/>
            <person name="Zhang R."/>
        </authorList>
    </citation>
    <scope>NUCLEOTIDE SEQUENCE [LARGE SCALE GENOMIC DNA]</scope>
    <source>
        <strain evidence="5 6">WB1-6</strain>
    </source>
</reference>